<dbReference type="STRING" id="343874.GCA_000805695_02753"/>
<name>A0A376G307_9FLAO</name>
<evidence type="ECO:0000313" key="3">
    <source>
        <dbReference type="Proteomes" id="UP000254737"/>
    </source>
</evidence>
<proteinExistence type="predicted"/>
<keyword evidence="1" id="KW-1133">Transmembrane helix</keyword>
<keyword evidence="1" id="KW-0812">Transmembrane</keyword>
<feature type="transmembrane region" description="Helical" evidence="1">
    <location>
        <begin position="309"/>
        <end position="327"/>
    </location>
</feature>
<organism evidence="2 3">
    <name type="scientific">Empedobacter falsenii</name>
    <dbReference type="NCBI Taxonomy" id="343874"/>
    <lineage>
        <taxon>Bacteria</taxon>
        <taxon>Pseudomonadati</taxon>
        <taxon>Bacteroidota</taxon>
        <taxon>Flavobacteriia</taxon>
        <taxon>Flavobacteriales</taxon>
        <taxon>Weeksellaceae</taxon>
        <taxon>Empedobacter</taxon>
    </lineage>
</organism>
<keyword evidence="1" id="KW-0472">Membrane</keyword>
<gene>
    <name evidence="2" type="ORF">NCTC13456_01325</name>
</gene>
<evidence type="ECO:0000313" key="2">
    <source>
        <dbReference type="EMBL" id="STD55029.1"/>
    </source>
</evidence>
<dbReference type="RefSeq" id="WP_114999486.1">
    <property type="nucleotide sequence ID" value="NZ_UFXS01000001.1"/>
</dbReference>
<feature type="transmembrane region" description="Helical" evidence="1">
    <location>
        <begin position="20"/>
        <end position="45"/>
    </location>
</feature>
<accession>A0A376G307</accession>
<reference evidence="2 3" key="1">
    <citation type="submission" date="2018-06" db="EMBL/GenBank/DDBJ databases">
        <authorList>
            <consortium name="Pathogen Informatics"/>
            <person name="Doyle S."/>
        </authorList>
    </citation>
    <scope>NUCLEOTIDE SEQUENCE [LARGE SCALE GENOMIC DNA]</scope>
    <source>
        <strain evidence="2 3">NCTC13456</strain>
    </source>
</reference>
<dbReference type="EMBL" id="UFXS01000001">
    <property type="protein sequence ID" value="STD55029.1"/>
    <property type="molecule type" value="Genomic_DNA"/>
</dbReference>
<sequence>MIIFNTHFIPSREDSALRKIVTLISVVAYFFFILIGYSAFNYFLISGHIIVQLYFIISNSKESYEFNNNKLIYTNLVYKKAIDFTSYSITNGEYKDSYKKKSNGQLIQLYADNKIVCRIKEVHNKYVFDEILSYLKTNYPEIKKNEDFEISFVEKEYIIITSLIFSSLIIFILSFSIENYQPDKIQEYKTIKGHMAYQPEIDFSGKRKNRKEYLIFKLKEYPQINFNLQYENFNKINGYEFVKTNHQNNLIEFEIFKEDNDYKIKKLAQPYFYSHLNNKKIISIQALKYQNKELIQIDFSNKFQGRFDLLLMCLGVLLIVLITYNIYCITRILK</sequence>
<evidence type="ECO:0000256" key="1">
    <source>
        <dbReference type="SAM" id="Phobius"/>
    </source>
</evidence>
<protein>
    <submittedName>
        <fullName evidence="2">Uncharacterized protein</fullName>
    </submittedName>
</protein>
<dbReference type="Proteomes" id="UP000254737">
    <property type="component" value="Unassembled WGS sequence"/>
</dbReference>
<dbReference type="AlphaFoldDB" id="A0A376G307"/>